<dbReference type="Proteomes" id="UP000054560">
    <property type="component" value="Unassembled WGS sequence"/>
</dbReference>
<dbReference type="GO" id="GO:0005737">
    <property type="term" value="C:cytoplasm"/>
    <property type="evidence" value="ECO:0007669"/>
    <property type="project" value="TreeGrafter"/>
</dbReference>
<dbReference type="SUPFAM" id="SSF81296">
    <property type="entry name" value="E set domains"/>
    <property type="match status" value="1"/>
</dbReference>
<evidence type="ECO:0000313" key="4">
    <source>
        <dbReference type="Proteomes" id="UP000054560"/>
    </source>
</evidence>
<feature type="region of interest" description="Disordered" evidence="1">
    <location>
        <begin position="395"/>
        <end position="414"/>
    </location>
</feature>
<name>A0A0L0FKT4_9EUKA</name>
<organism evidence="3 4">
    <name type="scientific">Sphaeroforma arctica JP610</name>
    <dbReference type="NCBI Taxonomy" id="667725"/>
    <lineage>
        <taxon>Eukaryota</taxon>
        <taxon>Ichthyosporea</taxon>
        <taxon>Ichthyophonida</taxon>
        <taxon>Sphaeroforma</taxon>
    </lineage>
</organism>
<dbReference type="PANTHER" id="PTHR11188">
    <property type="entry name" value="ARRESTIN DOMAIN CONTAINING PROTEIN"/>
    <property type="match status" value="1"/>
</dbReference>
<keyword evidence="4" id="KW-1185">Reference proteome</keyword>
<feature type="domain" description="Arrestin C-terminal-like" evidence="2">
    <location>
        <begin position="178"/>
        <end position="346"/>
    </location>
</feature>
<dbReference type="AlphaFoldDB" id="A0A0L0FKT4"/>
<dbReference type="PANTHER" id="PTHR11188:SF176">
    <property type="entry name" value="ARRESTIN DOMAIN-CONTAINING PROTEIN 1"/>
    <property type="match status" value="1"/>
</dbReference>
<sequence length="457" mass="51300">MITKASYSQGLDNRNVLCPENLDHLIAKFSSKSLVFKVAVDRKLYYGNDCVNGEVTINSDQVNELLMIKVQLSCRMRWRYGDSSSIYTIYRERKTLALKYRLEQGLNKIPFAFTLPTEVLNSLEHNQVNVSWDARLLSYEEASNMDTVAYTRFHVSSLYYSNFVTPRTQGEISSFTKNTVTVRAEASLQQDVHVAGEPVHCHIELLKLQANTKVRRVKATLKQHVTSHFKNDHMDRTSVIDTATVGHVSRLSNWEHVARDSKVLGISLDVGLMADVPKKLKSSVAVQKHKRDRMHLTPSTCIFGTSNSPGLLVSYSVEVCIETSTGADLVLSVPFTLQGSTDNTPLPVENLEECLTFALTNDEPPIYDDYICESESTFSPIHSTSIEINAIISDNDESGEDKPNSRSSFPIPGNPSLMKRLRSYSRSKPRKKKITMNYAPDISATNLVQTSTYKSLI</sequence>
<dbReference type="GO" id="GO:0015031">
    <property type="term" value="P:protein transport"/>
    <property type="evidence" value="ECO:0007669"/>
    <property type="project" value="TreeGrafter"/>
</dbReference>
<accession>A0A0L0FKT4</accession>
<dbReference type="Gene3D" id="2.60.40.640">
    <property type="match status" value="2"/>
</dbReference>
<dbReference type="RefSeq" id="XP_014150525.1">
    <property type="nucleotide sequence ID" value="XM_014295050.1"/>
</dbReference>
<evidence type="ECO:0000259" key="2">
    <source>
        <dbReference type="SMART" id="SM01017"/>
    </source>
</evidence>
<protein>
    <recommendedName>
        <fullName evidence="2">Arrestin C-terminal-like domain-containing protein</fullName>
    </recommendedName>
</protein>
<dbReference type="Pfam" id="PF02752">
    <property type="entry name" value="Arrestin_C"/>
    <property type="match status" value="1"/>
</dbReference>
<dbReference type="EMBL" id="KQ243023">
    <property type="protein sequence ID" value="KNC76623.1"/>
    <property type="molecule type" value="Genomic_DNA"/>
</dbReference>
<dbReference type="InterPro" id="IPR011022">
    <property type="entry name" value="Arrestin_C-like"/>
</dbReference>
<dbReference type="GeneID" id="25911391"/>
<dbReference type="InterPro" id="IPR014756">
    <property type="entry name" value="Ig_E-set"/>
</dbReference>
<evidence type="ECO:0000313" key="3">
    <source>
        <dbReference type="EMBL" id="KNC76623.1"/>
    </source>
</evidence>
<evidence type="ECO:0000256" key="1">
    <source>
        <dbReference type="SAM" id="MobiDB-lite"/>
    </source>
</evidence>
<dbReference type="InterPro" id="IPR050357">
    <property type="entry name" value="Arrestin_domain-protein"/>
</dbReference>
<gene>
    <name evidence="3" type="ORF">SARC_10887</name>
</gene>
<dbReference type="InterPro" id="IPR014752">
    <property type="entry name" value="Arrestin-like_C"/>
</dbReference>
<proteinExistence type="predicted"/>
<reference evidence="3 4" key="1">
    <citation type="submission" date="2011-02" db="EMBL/GenBank/DDBJ databases">
        <title>The Genome Sequence of Sphaeroforma arctica JP610.</title>
        <authorList>
            <consortium name="The Broad Institute Genome Sequencing Platform"/>
            <person name="Russ C."/>
            <person name="Cuomo C."/>
            <person name="Young S.K."/>
            <person name="Zeng Q."/>
            <person name="Gargeya S."/>
            <person name="Alvarado L."/>
            <person name="Berlin A."/>
            <person name="Chapman S.B."/>
            <person name="Chen Z."/>
            <person name="Freedman E."/>
            <person name="Gellesch M."/>
            <person name="Goldberg J."/>
            <person name="Griggs A."/>
            <person name="Gujja S."/>
            <person name="Heilman E."/>
            <person name="Heiman D."/>
            <person name="Howarth C."/>
            <person name="Mehta T."/>
            <person name="Neiman D."/>
            <person name="Pearson M."/>
            <person name="Roberts A."/>
            <person name="Saif S."/>
            <person name="Shea T."/>
            <person name="Shenoy N."/>
            <person name="Sisk P."/>
            <person name="Stolte C."/>
            <person name="Sykes S."/>
            <person name="White J."/>
            <person name="Yandava C."/>
            <person name="Burger G."/>
            <person name="Gray M.W."/>
            <person name="Holland P.W.H."/>
            <person name="King N."/>
            <person name="Lang F.B.F."/>
            <person name="Roger A.J."/>
            <person name="Ruiz-Trillo I."/>
            <person name="Haas B."/>
            <person name="Nusbaum C."/>
            <person name="Birren B."/>
        </authorList>
    </citation>
    <scope>NUCLEOTIDE SEQUENCE [LARGE SCALE GENOMIC DNA]</scope>
    <source>
        <strain evidence="3 4">JP610</strain>
    </source>
</reference>
<dbReference type="SMART" id="SM01017">
    <property type="entry name" value="Arrestin_C"/>
    <property type="match status" value="1"/>
</dbReference>